<dbReference type="EMBL" id="VUOB01000040">
    <property type="protein sequence ID" value="KAA2259159.1"/>
    <property type="molecule type" value="Genomic_DNA"/>
</dbReference>
<dbReference type="PANTHER" id="PTHR42784">
    <property type="entry name" value="PYRANOSE 2-OXIDASE"/>
    <property type="match status" value="1"/>
</dbReference>
<comment type="cofactor">
    <cofactor evidence="1">
        <name>FAD</name>
        <dbReference type="ChEBI" id="CHEBI:57692"/>
    </cofactor>
</comment>
<proteinExistence type="inferred from homology"/>
<evidence type="ECO:0000256" key="4">
    <source>
        <dbReference type="ARBA" id="ARBA00022827"/>
    </source>
</evidence>
<evidence type="ECO:0000256" key="3">
    <source>
        <dbReference type="ARBA" id="ARBA00022630"/>
    </source>
</evidence>
<keyword evidence="5" id="KW-0560">Oxidoreductase</keyword>
<dbReference type="OrthoDB" id="5821654at2"/>
<evidence type="ECO:0000256" key="5">
    <source>
        <dbReference type="ARBA" id="ARBA00023002"/>
    </source>
</evidence>
<accession>A0A5B2X7Z6</accession>
<dbReference type="GO" id="GO:0016614">
    <property type="term" value="F:oxidoreductase activity, acting on CH-OH group of donors"/>
    <property type="evidence" value="ECO:0007669"/>
    <property type="project" value="InterPro"/>
</dbReference>
<keyword evidence="3" id="KW-0285">Flavoprotein</keyword>
<dbReference type="InterPro" id="IPR036188">
    <property type="entry name" value="FAD/NAD-bd_sf"/>
</dbReference>
<dbReference type="PANTHER" id="PTHR42784:SF1">
    <property type="entry name" value="PYRANOSE 2-OXIDASE"/>
    <property type="match status" value="1"/>
</dbReference>
<dbReference type="SUPFAM" id="SSF51905">
    <property type="entry name" value="FAD/NAD(P)-binding domain"/>
    <property type="match status" value="1"/>
</dbReference>
<dbReference type="RefSeq" id="WP_149851509.1">
    <property type="nucleotide sequence ID" value="NZ_VUOB01000040.1"/>
</dbReference>
<reference evidence="7 8" key="1">
    <citation type="submission" date="2019-09" db="EMBL/GenBank/DDBJ databases">
        <title>Goodfellowia gen. nov., a new genus of the Pseudonocardineae related to Actinoalloteichus, containing Goodfellowia coeruleoviolacea gen. nov., comb. nov. gen. nov., comb. nov.</title>
        <authorList>
            <person name="Labeda D."/>
        </authorList>
    </citation>
    <scope>NUCLEOTIDE SEQUENCE [LARGE SCALE GENOMIC DNA]</scope>
    <source>
        <strain evidence="7 8">AN110305</strain>
    </source>
</reference>
<gene>
    <name evidence="7" type="ORF">F0L68_21870</name>
</gene>
<dbReference type="Pfam" id="PF05199">
    <property type="entry name" value="GMC_oxred_C"/>
    <property type="match status" value="1"/>
</dbReference>
<organism evidence="7 8">
    <name type="scientific">Solihabitans fulvus</name>
    <dbReference type="NCBI Taxonomy" id="1892852"/>
    <lineage>
        <taxon>Bacteria</taxon>
        <taxon>Bacillati</taxon>
        <taxon>Actinomycetota</taxon>
        <taxon>Actinomycetes</taxon>
        <taxon>Pseudonocardiales</taxon>
        <taxon>Pseudonocardiaceae</taxon>
        <taxon>Solihabitans</taxon>
    </lineage>
</organism>
<evidence type="ECO:0000259" key="6">
    <source>
        <dbReference type="Pfam" id="PF05199"/>
    </source>
</evidence>
<dbReference type="InterPro" id="IPR051473">
    <property type="entry name" value="P2Ox-like"/>
</dbReference>
<evidence type="ECO:0000313" key="8">
    <source>
        <dbReference type="Proteomes" id="UP000323454"/>
    </source>
</evidence>
<evidence type="ECO:0000256" key="2">
    <source>
        <dbReference type="ARBA" id="ARBA00010790"/>
    </source>
</evidence>
<keyword evidence="8" id="KW-1185">Reference proteome</keyword>
<comment type="caution">
    <text evidence="7">The sequence shown here is derived from an EMBL/GenBank/DDBJ whole genome shotgun (WGS) entry which is preliminary data.</text>
</comment>
<feature type="domain" description="Glucose-methanol-choline oxidoreductase C-terminal" evidence="6">
    <location>
        <begin position="426"/>
        <end position="479"/>
    </location>
</feature>
<sequence>MTTANRRTRIAIVGGGMAGLELAKELHRRGVTDLLVIEAGPAKELRHVNRTTSPEDALQMFLAPHNDPHFHRPWTSESSPHYDGRSGLRRRLGGRSLYWWGATVPIEDWALNDPAWPSAITQDLRDSWRDGPSLYERVAADLGVEAALSTSPPTPLAIGSHRFSTVVRAYHDDPTDPDQWAAYSPLDYWRDPFTGAALRDPDRPPTLSDTEVLAVTTHSGTVTGLTVRHRTTGELDHIAAETVVLSAGTIENSRLAIQARHTANNSVPPRLAGLTDHIVHGFAATLNVARNPNLPEGSYFMPGGPQVRANVFLDLFWQNDNQLYVNAKTTGEQLRNEDSYVDCVPADSYPWEVRVHTSLSARDNEVVSAERDLLNNIWHELAESLDHPAEDLPFDDFQNPATTNDTVLPESADTQPVGKPMAWSVLLGTEEHEGGTLPLGGVVDERHELAGVRGLHIAGPSLFPRMGAANPSLTTLALARRLAAILAD</sequence>
<dbReference type="InterPro" id="IPR007867">
    <property type="entry name" value="GMC_OxRtase_C"/>
</dbReference>
<dbReference type="Gene3D" id="3.50.50.60">
    <property type="entry name" value="FAD/NAD(P)-binding domain"/>
    <property type="match status" value="2"/>
</dbReference>
<keyword evidence="4" id="KW-0274">FAD</keyword>
<evidence type="ECO:0000313" key="7">
    <source>
        <dbReference type="EMBL" id="KAA2259159.1"/>
    </source>
</evidence>
<reference evidence="7 8" key="2">
    <citation type="submission" date="2019-09" db="EMBL/GenBank/DDBJ databases">
        <authorList>
            <person name="Jin C."/>
        </authorList>
    </citation>
    <scope>NUCLEOTIDE SEQUENCE [LARGE SCALE GENOMIC DNA]</scope>
    <source>
        <strain evidence="7 8">AN110305</strain>
    </source>
</reference>
<evidence type="ECO:0000256" key="1">
    <source>
        <dbReference type="ARBA" id="ARBA00001974"/>
    </source>
</evidence>
<dbReference type="Proteomes" id="UP000323454">
    <property type="component" value="Unassembled WGS sequence"/>
</dbReference>
<dbReference type="AlphaFoldDB" id="A0A5B2X7Z6"/>
<comment type="similarity">
    <text evidence="2">Belongs to the GMC oxidoreductase family.</text>
</comment>
<protein>
    <submittedName>
        <fullName evidence="7">GMC family oxidoreductase</fullName>
    </submittedName>
</protein>
<name>A0A5B2X7Z6_9PSEU</name>